<sequence length="189" mass="20710">MHPWTILYGSRLLGSLSQAVTNAERFSDGYHSLDRPPPSIAGHLNGILSCCHAIFLSKGRNFAVTPHFLRKSLAEIGLREHGILPWIWAFISVLSSIYHIINFLVTVDGSHAPLGCLCTRAVQQASELTNSHLILASYLCHSGFPFRSLMIGSFAKTGTTVILLRLRNPTHSTKRSIKAHNDSAGLPSI</sequence>
<reference evidence="2" key="1">
    <citation type="submission" date="2024-04" db="EMBL/GenBank/DDBJ databases">
        <authorList>
            <person name="Shaw F."/>
            <person name="Minotto A."/>
        </authorList>
    </citation>
    <scope>NUCLEOTIDE SEQUENCE [LARGE SCALE GENOMIC DNA]</scope>
</reference>
<organism evidence="1 2">
    <name type="scientific">Somion occarium</name>
    <dbReference type="NCBI Taxonomy" id="3059160"/>
    <lineage>
        <taxon>Eukaryota</taxon>
        <taxon>Fungi</taxon>
        <taxon>Dikarya</taxon>
        <taxon>Basidiomycota</taxon>
        <taxon>Agaricomycotina</taxon>
        <taxon>Agaricomycetes</taxon>
        <taxon>Polyporales</taxon>
        <taxon>Cerrenaceae</taxon>
        <taxon>Somion</taxon>
    </lineage>
</organism>
<dbReference type="EMBL" id="OZ037945">
    <property type="protein sequence ID" value="CAL1702778.1"/>
    <property type="molecule type" value="Genomic_DNA"/>
</dbReference>
<evidence type="ECO:0000313" key="2">
    <source>
        <dbReference type="Proteomes" id="UP001497453"/>
    </source>
</evidence>
<dbReference type="Proteomes" id="UP001497453">
    <property type="component" value="Chromosome 2"/>
</dbReference>
<evidence type="ECO:0000313" key="1">
    <source>
        <dbReference type="EMBL" id="CAL1702778.1"/>
    </source>
</evidence>
<accession>A0ABP1D6U9</accession>
<evidence type="ECO:0008006" key="3">
    <source>
        <dbReference type="Google" id="ProtNLM"/>
    </source>
</evidence>
<name>A0ABP1D6U9_9APHY</name>
<gene>
    <name evidence="1" type="ORF">GFSPODELE1_LOCUS4219</name>
</gene>
<keyword evidence="2" id="KW-1185">Reference proteome</keyword>
<protein>
    <recommendedName>
        <fullName evidence="3">Vomeronasal type-1 receptor</fullName>
    </recommendedName>
</protein>
<proteinExistence type="predicted"/>